<dbReference type="GO" id="GO:0022857">
    <property type="term" value="F:transmembrane transporter activity"/>
    <property type="evidence" value="ECO:0007669"/>
    <property type="project" value="TreeGrafter"/>
</dbReference>
<reference evidence="9 10" key="1">
    <citation type="submission" date="2016-10" db="EMBL/GenBank/DDBJ databases">
        <authorList>
            <person name="de Groot N.N."/>
        </authorList>
    </citation>
    <scope>NUCLEOTIDE SEQUENCE [LARGE SCALE GENOMIC DNA]</scope>
    <source>
        <strain evidence="9 10">47C3B</strain>
    </source>
</reference>
<dbReference type="RefSeq" id="WP_091142394.1">
    <property type="nucleotide sequence ID" value="NZ_FNAI01000001.1"/>
</dbReference>
<keyword evidence="5 6" id="KW-0472">Membrane</keyword>
<protein>
    <submittedName>
        <fullName evidence="9">Putative ABC transport system permease protein</fullName>
    </submittedName>
</protein>
<keyword evidence="3 6" id="KW-0812">Transmembrane</keyword>
<dbReference type="STRING" id="1391627.SAMN05216464_10187"/>
<feature type="transmembrane region" description="Helical" evidence="6">
    <location>
        <begin position="676"/>
        <end position="700"/>
    </location>
</feature>
<feature type="transmembrane region" description="Helical" evidence="6">
    <location>
        <begin position="289"/>
        <end position="308"/>
    </location>
</feature>
<feature type="domain" description="ABC3 transporter permease C-terminal" evidence="7">
    <location>
        <begin position="293"/>
        <end position="409"/>
    </location>
</feature>
<dbReference type="InterPro" id="IPR025857">
    <property type="entry name" value="MacB_PCD"/>
</dbReference>
<keyword evidence="2" id="KW-1003">Cell membrane</keyword>
<feature type="transmembrane region" description="Helical" evidence="6">
    <location>
        <begin position="21"/>
        <end position="42"/>
    </location>
</feature>
<feature type="transmembrane region" description="Helical" evidence="6">
    <location>
        <begin position="429"/>
        <end position="448"/>
    </location>
</feature>
<organism evidence="9 10">
    <name type="scientific">Mucilaginibacter pineti</name>
    <dbReference type="NCBI Taxonomy" id="1391627"/>
    <lineage>
        <taxon>Bacteria</taxon>
        <taxon>Pseudomonadati</taxon>
        <taxon>Bacteroidota</taxon>
        <taxon>Sphingobacteriia</taxon>
        <taxon>Sphingobacteriales</taxon>
        <taxon>Sphingobacteriaceae</taxon>
        <taxon>Mucilaginibacter</taxon>
    </lineage>
</organism>
<dbReference type="Pfam" id="PF02687">
    <property type="entry name" value="FtsX"/>
    <property type="match status" value="2"/>
</dbReference>
<evidence type="ECO:0000256" key="4">
    <source>
        <dbReference type="ARBA" id="ARBA00022989"/>
    </source>
</evidence>
<comment type="subcellular location">
    <subcellularLocation>
        <location evidence="1">Cell membrane</location>
        <topology evidence="1">Multi-pass membrane protein</topology>
    </subcellularLocation>
</comment>
<sequence length="799" mass="88001">MIKNYIKIAWRYLQRHKLYSFINISGLAVGLAVCMLIMLYVAHELSFDSFHKNGKRIYALSETLSFGGNSVNCPSSSYVTGPQILQNDAKVEAYMRMYHPQNDAIVESVNMPGTKFGESKLQFADAGFFNFFTFKLSSGNAADVLSKPFSVVLSKAAAGKYFGNSNPVGKTLKIKTDSIAYTYQVTGIAENAPSNSTIDFDFLASASSLAAMPKSKAEMNRPGIGNGNFKTYLLLKQPADSAHLSRSMKQLLITQSQAFADQKIILTGLTDMHFKLNFGDSANIKYLKIFPLVAGLILLLALVNYMSLSTARSTLRSKEIGVRKVSGASRKSIASQFYVESALFAVLSFVLAYCICYFFKNAFLNVLQLKIDSSFLYNPVIIAAMLALLTLTILIAGSYPSIVLSAFNPVATLKGKTSRQTGGIAVRKVFTVLQFAISVALIICGIIIDRQLYYFRHTDTGLSRDNVVMVPIGKNFGKHYLSFKNDVQSISGISNVGTANYPMYKGYGMFSVEPKNKKDPQLSLRALTADADLVKTLDIQWKNKPATTIGVAKKIILNEAAVTKLNLSPVNAVGSYVDFGFDKFEVVGIMKDFAYSSLQSEIEPLGLFIIDNKIADWGTAGGCLFARIQPHTNVPSTIAAIQNLYKKYDQETPFNYIFMDDAFNAQYKAEDRLASIFGYFTIVTIFLASMGLFGLAAFTIEQRTKEIGIRKILGAGISSITKTLSADFLKLVLIAILIASPIAWWLMNSWLQGFAYRIHVQWWMFALAGGLAIFIAFITVSYQALRAAIANPVNSLRND</sequence>
<name>A0A1G6SXV1_9SPHI</name>
<keyword evidence="4 6" id="KW-1133">Transmembrane helix</keyword>
<dbReference type="GO" id="GO:0005886">
    <property type="term" value="C:plasma membrane"/>
    <property type="evidence" value="ECO:0007669"/>
    <property type="project" value="UniProtKB-SubCell"/>
</dbReference>
<accession>A0A1G6SXV1</accession>
<dbReference type="InterPro" id="IPR003838">
    <property type="entry name" value="ABC3_permease_C"/>
</dbReference>
<feature type="domain" description="MacB-like periplasmic core" evidence="8">
    <location>
        <begin position="20"/>
        <end position="250"/>
    </location>
</feature>
<feature type="transmembrane region" description="Helical" evidence="6">
    <location>
        <begin position="337"/>
        <end position="360"/>
    </location>
</feature>
<feature type="transmembrane region" description="Helical" evidence="6">
    <location>
        <begin position="380"/>
        <end position="408"/>
    </location>
</feature>
<evidence type="ECO:0000259" key="8">
    <source>
        <dbReference type="Pfam" id="PF12704"/>
    </source>
</evidence>
<dbReference type="AlphaFoldDB" id="A0A1G6SXV1"/>
<dbReference type="PANTHER" id="PTHR30572:SF18">
    <property type="entry name" value="ABC-TYPE MACROLIDE FAMILY EXPORT SYSTEM PERMEASE COMPONENT 2"/>
    <property type="match status" value="1"/>
</dbReference>
<keyword evidence="10" id="KW-1185">Reference proteome</keyword>
<evidence type="ECO:0000256" key="6">
    <source>
        <dbReference type="SAM" id="Phobius"/>
    </source>
</evidence>
<evidence type="ECO:0000256" key="5">
    <source>
        <dbReference type="ARBA" id="ARBA00023136"/>
    </source>
</evidence>
<evidence type="ECO:0000256" key="1">
    <source>
        <dbReference type="ARBA" id="ARBA00004651"/>
    </source>
</evidence>
<dbReference type="EMBL" id="FNAI01000001">
    <property type="protein sequence ID" value="SDD21454.1"/>
    <property type="molecule type" value="Genomic_DNA"/>
</dbReference>
<feature type="domain" description="ABC3 transporter permease C-terminal" evidence="7">
    <location>
        <begin position="680"/>
        <end position="792"/>
    </location>
</feature>
<evidence type="ECO:0000259" key="7">
    <source>
        <dbReference type="Pfam" id="PF02687"/>
    </source>
</evidence>
<dbReference type="Proteomes" id="UP000199072">
    <property type="component" value="Unassembled WGS sequence"/>
</dbReference>
<dbReference type="OrthoDB" id="5933722at2"/>
<feature type="transmembrane region" description="Helical" evidence="6">
    <location>
        <begin position="728"/>
        <end position="747"/>
    </location>
</feature>
<dbReference type="InterPro" id="IPR050250">
    <property type="entry name" value="Macrolide_Exporter_MacB"/>
</dbReference>
<gene>
    <name evidence="9" type="ORF">SAMN05216464_10187</name>
</gene>
<evidence type="ECO:0000256" key="3">
    <source>
        <dbReference type="ARBA" id="ARBA00022692"/>
    </source>
</evidence>
<feature type="transmembrane region" description="Helical" evidence="6">
    <location>
        <begin position="762"/>
        <end position="782"/>
    </location>
</feature>
<evidence type="ECO:0000313" key="9">
    <source>
        <dbReference type="EMBL" id="SDD21454.1"/>
    </source>
</evidence>
<dbReference type="Pfam" id="PF12704">
    <property type="entry name" value="MacB_PCD"/>
    <property type="match status" value="1"/>
</dbReference>
<evidence type="ECO:0000313" key="10">
    <source>
        <dbReference type="Proteomes" id="UP000199072"/>
    </source>
</evidence>
<proteinExistence type="predicted"/>
<dbReference type="PANTHER" id="PTHR30572">
    <property type="entry name" value="MEMBRANE COMPONENT OF TRANSPORTER-RELATED"/>
    <property type="match status" value="1"/>
</dbReference>
<evidence type="ECO:0000256" key="2">
    <source>
        <dbReference type="ARBA" id="ARBA00022475"/>
    </source>
</evidence>